<dbReference type="EMBL" id="FWYB01000001">
    <property type="protein sequence ID" value="SMC54290.1"/>
    <property type="molecule type" value="Genomic_DNA"/>
</dbReference>
<dbReference type="Gene3D" id="2.60.120.200">
    <property type="match status" value="1"/>
</dbReference>
<reference evidence="1 2" key="1">
    <citation type="submission" date="2017-04" db="EMBL/GenBank/DDBJ databases">
        <authorList>
            <person name="Afonso C.L."/>
            <person name="Miller P.J."/>
            <person name="Scott M.A."/>
            <person name="Spackman E."/>
            <person name="Goraichik I."/>
            <person name="Dimitrov K.M."/>
            <person name="Suarez D.L."/>
            <person name="Swayne D.E."/>
        </authorList>
    </citation>
    <scope>NUCLEOTIDE SEQUENCE [LARGE SCALE GENOMIC DNA]</scope>
    <source>
        <strain evidence="1 2">DSM 19625</strain>
    </source>
</reference>
<dbReference type="RefSeq" id="WP_084286827.1">
    <property type="nucleotide sequence ID" value="NZ_FWYB01000001.1"/>
</dbReference>
<keyword evidence="2" id="KW-1185">Reference proteome</keyword>
<evidence type="ECO:0000313" key="2">
    <source>
        <dbReference type="Proteomes" id="UP000192678"/>
    </source>
</evidence>
<proteinExistence type="predicted"/>
<protein>
    <submittedName>
        <fullName evidence="1">Uncharacterized protein</fullName>
    </submittedName>
</protein>
<gene>
    <name evidence="1" type="ORF">SAMN04488101_101233</name>
</gene>
<name>A0A1W2A0W9_9SPHI</name>
<organism evidence="1 2">
    <name type="scientific">Pedobacter nyackensis</name>
    <dbReference type="NCBI Taxonomy" id="475255"/>
    <lineage>
        <taxon>Bacteria</taxon>
        <taxon>Pseudomonadati</taxon>
        <taxon>Bacteroidota</taxon>
        <taxon>Sphingobacteriia</taxon>
        <taxon>Sphingobacteriales</taxon>
        <taxon>Sphingobacteriaceae</taxon>
        <taxon>Pedobacter</taxon>
    </lineage>
</organism>
<dbReference type="OrthoDB" id="1205007at2"/>
<evidence type="ECO:0000313" key="1">
    <source>
        <dbReference type="EMBL" id="SMC54290.1"/>
    </source>
</evidence>
<dbReference type="STRING" id="475255.SAMN04488101_101233"/>
<accession>A0A1W2A0W9</accession>
<dbReference type="Proteomes" id="UP000192678">
    <property type="component" value="Unassembled WGS sequence"/>
</dbReference>
<sequence length="2114" mass="233976">MPATKAVTKRYYPALSEMITVDDLPEFLHFAENGLNFLLDRIHYKNFQYSKSYRGDAAFYSLDIISKNIGVDLPFGLRLVLNPDKDGDSTISSFPISLEYQWEMLAFLRSFNLQNFSFTPDAFFEIGLKIFRISEDQVIAQTLNYFIESEDLADPSTSKFEVLIETINTFYPNANLTLPPDEEPTVEMVATLINQNPNIPDNVSQVMFVIYILDADLSITKDNLQKFYALMVPDGIEAYVKKLLTPKLRATLKLSAGIEFPNSILKPVTVDGTPIPNVKSMFTFGEATFYADTEAGIGSQVELAGNLLPQYNQIGNTGLIIEFTGAKLDLSRKTNIPEADAAGYPVDFMGLYVKHASVRLNNFGSNDPNRVSASITADNLFIGTGGVSGQIALAANGFLYRKFGNFAVELQAFAINFRQNTIISSDIKGQLTFDKFKINGQPAVIDIEAHYRDDGEFTMSAMLQNTLPKITWPGVMEIEILSMGMGKEPRGFYLEVAGTLNLIANIPVIGDQLPKGIEVKKLRIWDNGDLEFKGGALSVPKAFKLSVGPVKLEVTNIGLGSYSKKLNGIERSYRYFSFDGMINTGRAGVNATGNGIKFYYTVDDNDTDKPFDTFISIDRLGIDMTIPGNVSKEEAAFILSGYLSVGTPNPEIPGSNAESEYSGSVSFSMPKLKLAGSAGMRLKPTVPAFVVDIGLELSTPIPLGATGLGIYGFRGLIGQHYQPSKAATTPPLPETASWWDYYKAKDPITKKEGISISKFEDKPGYTVGAGLSIATSFDSGKVFSSKLFLMLGLPGLFMLQGQAGIIRRRIGLDDQVDPPFSALVVIEKSSFRANIGVNYRLPEGGSWDGALFSLQGTLDMAFFFNNSSGWYLNVGKDQPESARVRAKILSLFQGYAYLMISSRGFKAGAGARFDFNKSFGPVGIGFGASLDMGGSISFKPVQIGAFIQFGGYAYARVLFFKIGLAIQVGLAVEAPHPFNISGSLEIKINLPWPFKDPKFRFEVSWYINNNYGPLLEPMPVLQLPDPVKGYLPATATNILSSETFPINYLNYEITGTLGNIPAPGDADWKYNFNDADAVMQVTIPLDSFIDIELLKPVKPSLAKLGGAGNQLPNGYTELLPPQKGRGNQVKHEFQLTGLDVYAWKETGPGTGSWQPYNIYEAVTAIVSENTGPGAIDLTGLKQGYWQFSEPNRYNKIRLLSQNMFSYANQSTDASSNLDGLNFRRKDLFCFENVTKQMVVNWIDEPLNTSYPQGASAMVKAFNFTFNNLNGHVKNNVSYGNKSLYIDEDNGTVLITFPQPLTYVKLDFGVNQHNIRIDFIKKSYKRMLRFFFTEVDKYLTPAFLSKTQENTSIVYNDLSNPIDKILLTFIKDPALDFDGDLVAGGHFSLPDQYISGTVLAAQHVTEADKALMFVTIFNRHFTAAEVLDKAYATLTGAVGQWPLDGNTDRVGNNTGIVTGNPDWAAGFYEQNVDQQMELHPVYSFTSNGDAFLVPFAPELKVETGDFAFEVTAIFNPFEAGISTLFYKIDQDPVTGYKKGYALHLYQDTPGNPEGTYDSSNLPSFGIWFTCYQGLESSGIKATESYTLDCNTAKLSETEYKHVLISVNRSTGKVDIFIDRQLKVSADIPAELDLYQAQPATTSLNQLSYFSESVQRRNEENELTQEGLIDEIQLMGDGLSKTIQPVWRPDTTYSLVVKTRDVVNGNASAEKAHIFGFRTAGPIGHFQQQSIIYKKLEEQDRAAEFKLASLTHYIDYERSSPDAQSRYDLSKPVFCHDPQIRLFFTRPYINAMYSNWASYQGMPEVKSSLQLQLIDPYGAAVSPELLWEQMPDKTIDFNNLSSLPPDQQILFLMNQAAAADACNANPVTIKKRTKRGAYHLPDLLPNKLYTALFNAIYQPDGEAEQKTEVHKFSFKTSLFASFEEQAGSFILDDSAEIPQYAVYPLAVAFTATEINEKLKVLIDDNPDNDPTAVLRYAVKYDRMVYGGLALNNLETVNNTVITLIINVNPGDAADKKILGILIRNPEPFNDPKLPADLLADTVKLTLTPVAGAVIGPEAFIYIHSRDTSAVFITNAAMDIPVGLMHLNFRYKLFNGNDYQTEHEDYSSPEITITTDF</sequence>